<evidence type="ECO:0000313" key="3">
    <source>
        <dbReference type="EMBL" id="MDN3690419.1"/>
    </source>
</evidence>
<reference evidence="4" key="1">
    <citation type="journal article" date="2019" name="Int. J. Syst. Evol. Microbiol.">
        <title>The Global Catalogue of Microorganisms (GCM) 10K type strain sequencing project: providing services to taxonomists for standard genome sequencing and annotation.</title>
        <authorList>
            <consortium name="The Broad Institute Genomics Platform"/>
            <consortium name="The Broad Institute Genome Sequencing Center for Infectious Disease"/>
            <person name="Wu L."/>
            <person name="Ma J."/>
        </authorList>
    </citation>
    <scope>NUCLEOTIDE SEQUENCE [LARGE SCALE GENOMIC DNA]</scope>
    <source>
        <strain evidence="4">CECT 7706</strain>
    </source>
</reference>
<comment type="caution">
    <text evidence="3">The sequence shown here is derived from an EMBL/GenBank/DDBJ whole genome shotgun (WGS) entry which is preliminary data.</text>
</comment>
<dbReference type="Proteomes" id="UP001236663">
    <property type="component" value="Unassembled WGS sequence"/>
</dbReference>
<dbReference type="PANTHER" id="PTHR31862:SF1">
    <property type="entry name" value="UPF0261 DOMAIN PROTEIN (AFU_ORTHOLOGUE AFUA_1G10120)"/>
    <property type="match status" value="1"/>
</dbReference>
<protein>
    <submittedName>
        <fullName evidence="3">Tm-1-like ATP-binding domain-containing protein</fullName>
    </submittedName>
</protein>
<dbReference type="PANTHER" id="PTHR31862">
    <property type="entry name" value="UPF0261 DOMAIN PROTEIN (AFU_ORTHOLOGUE AFUA_1G10120)"/>
    <property type="match status" value="1"/>
</dbReference>
<dbReference type="InterPro" id="IPR051353">
    <property type="entry name" value="Tobamovirus_resist_UPF0261"/>
</dbReference>
<evidence type="ECO:0000259" key="1">
    <source>
        <dbReference type="Pfam" id="PF06792"/>
    </source>
</evidence>
<dbReference type="InterPro" id="IPR008322">
    <property type="entry name" value="UPF0261"/>
</dbReference>
<dbReference type="RefSeq" id="WP_163383095.1">
    <property type="nucleotide sequence ID" value="NZ_JAUFQS010000047.1"/>
</dbReference>
<proteinExistence type="predicted"/>
<gene>
    <name evidence="3" type="ORF">QWZ15_21545</name>
</gene>
<dbReference type="NCBIfam" id="NF002674">
    <property type="entry name" value="PRK02399.1-2"/>
    <property type="match status" value="1"/>
</dbReference>
<feature type="domain" description="UPF0261" evidence="1">
    <location>
        <begin position="7"/>
        <end position="178"/>
    </location>
</feature>
<name>A0ABT8CEN6_9BACT</name>
<dbReference type="Pfam" id="PF06792">
    <property type="entry name" value="UPF0261"/>
    <property type="match status" value="1"/>
</dbReference>
<dbReference type="EMBL" id="JAUFQS010000047">
    <property type="protein sequence ID" value="MDN3690419.1"/>
    <property type="molecule type" value="Genomic_DNA"/>
</dbReference>
<sequence>MPPSFPAIFVLGCFDTKGEVFAHLREQLLARGESVLCINAGIFGSTDLFPVDVEAEYLASLAGSSLEELREKNDRGHALEMMARGAGELFRSFPGQIKGVIGMGGGGGTYLLLKAMQVLPLGLPKICISTLATRDVSHLVGVKDIVLIPSVVDVAGLNTIIRPIIHQAAAALSAMTKVPAQKEVDGKGTIAISMFGNTTDCVNECTQILQAKGYEVMAFHANGVGGKAMEALIREGVFEAVLDLTTTELADELCGGILSAGPDRLTAAAEMGIPCLLAPGCLDMVNFGTRESVPETYGDRLFYQWAPDVTLMRTNEEENLALGKVIAEKLNKSKNKVKTKVVIPSKGFSQLDARGNYFHNENCVKAFEKALTTHLDPEIERITIALPINDAAFAKEVVAILLGILEVEKSKG</sequence>
<dbReference type="CDD" id="cd15488">
    <property type="entry name" value="Tm-1-like"/>
    <property type="match status" value="1"/>
</dbReference>
<keyword evidence="4" id="KW-1185">Reference proteome</keyword>
<accession>A0ABT8CEN6</accession>
<dbReference type="PIRSF" id="PIRSF033271">
    <property type="entry name" value="UCP033271"/>
    <property type="match status" value="1"/>
</dbReference>
<evidence type="ECO:0000313" key="4">
    <source>
        <dbReference type="Proteomes" id="UP001236663"/>
    </source>
</evidence>
<evidence type="ECO:0000259" key="2">
    <source>
        <dbReference type="Pfam" id="PF23189"/>
    </source>
</evidence>
<dbReference type="InterPro" id="IPR056778">
    <property type="entry name" value="UPF0261_C"/>
</dbReference>
<dbReference type="Pfam" id="PF23189">
    <property type="entry name" value="UPF0261_C"/>
    <property type="match status" value="1"/>
</dbReference>
<feature type="domain" description="UPF0261" evidence="2">
    <location>
        <begin position="187"/>
        <end position="402"/>
    </location>
</feature>
<dbReference type="InterPro" id="IPR044122">
    <property type="entry name" value="UPF0261_N"/>
</dbReference>
<organism evidence="3 4">
    <name type="scientific">Cyclobacterium jeungdonense</name>
    <dbReference type="NCBI Taxonomy" id="708087"/>
    <lineage>
        <taxon>Bacteria</taxon>
        <taxon>Pseudomonadati</taxon>
        <taxon>Bacteroidota</taxon>
        <taxon>Cytophagia</taxon>
        <taxon>Cytophagales</taxon>
        <taxon>Cyclobacteriaceae</taxon>
        <taxon>Cyclobacterium</taxon>
    </lineage>
</organism>
<dbReference type="Gene3D" id="3.40.50.12020">
    <property type="entry name" value="Uncharacterised protein family UPF0261, NN domain"/>
    <property type="match status" value="1"/>
</dbReference>
<dbReference type="Gene3D" id="3.40.50.12030">
    <property type="entry name" value="Uncharacterised protein family UPF0261, NC domain"/>
    <property type="match status" value="1"/>
</dbReference>